<dbReference type="Proteomes" id="UP001321760">
    <property type="component" value="Unassembled WGS sequence"/>
</dbReference>
<reference evidence="1" key="1">
    <citation type="journal article" date="2023" name="Mol. Phylogenet. Evol.">
        <title>Genome-scale phylogeny and comparative genomics of the fungal order Sordariales.</title>
        <authorList>
            <person name="Hensen N."/>
            <person name="Bonometti L."/>
            <person name="Westerberg I."/>
            <person name="Brannstrom I.O."/>
            <person name="Guillou S."/>
            <person name="Cros-Aarteil S."/>
            <person name="Calhoun S."/>
            <person name="Haridas S."/>
            <person name="Kuo A."/>
            <person name="Mondo S."/>
            <person name="Pangilinan J."/>
            <person name="Riley R."/>
            <person name="LaButti K."/>
            <person name="Andreopoulos B."/>
            <person name="Lipzen A."/>
            <person name="Chen C."/>
            <person name="Yan M."/>
            <person name="Daum C."/>
            <person name="Ng V."/>
            <person name="Clum A."/>
            <person name="Steindorff A."/>
            <person name="Ohm R.A."/>
            <person name="Martin F."/>
            <person name="Silar P."/>
            <person name="Natvig D.O."/>
            <person name="Lalanne C."/>
            <person name="Gautier V."/>
            <person name="Ament-Velasquez S.L."/>
            <person name="Kruys A."/>
            <person name="Hutchinson M.I."/>
            <person name="Powell A.J."/>
            <person name="Barry K."/>
            <person name="Miller A.N."/>
            <person name="Grigoriev I.V."/>
            <person name="Debuchy R."/>
            <person name="Gladieux P."/>
            <person name="Hiltunen Thoren M."/>
            <person name="Johannesson H."/>
        </authorList>
    </citation>
    <scope>NUCLEOTIDE SEQUENCE</scope>
    <source>
        <strain evidence="1">PSN243</strain>
    </source>
</reference>
<sequence length="158" mass="17888">MTNDNNNTHSGTHYELLNEHLENQDHIFASANMNHDAGVELSIENLRDNHEEAADHNANVNDYPRNVAAADERGIINTEEEFRQAYAEMLLASNVTDPSKIPDIHSDPTYPIDDDQMAAYKDRLCVAIRNTKDIVDDAKRCEVRRVGELDQKKVSSKL</sequence>
<name>A0AAV9GB77_9PEZI</name>
<keyword evidence="2" id="KW-1185">Reference proteome</keyword>
<gene>
    <name evidence="1" type="ORF">QBC34DRAFT_384065</name>
</gene>
<accession>A0AAV9GB77</accession>
<evidence type="ECO:0000313" key="2">
    <source>
        <dbReference type="Proteomes" id="UP001321760"/>
    </source>
</evidence>
<reference evidence="1" key="2">
    <citation type="submission" date="2023-05" db="EMBL/GenBank/DDBJ databases">
        <authorList>
            <consortium name="Lawrence Berkeley National Laboratory"/>
            <person name="Steindorff A."/>
            <person name="Hensen N."/>
            <person name="Bonometti L."/>
            <person name="Westerberg I."/>
            <person name="Brannstrom I.O."/>
            <person name="Guillou S."/>
            <person name="Cros-Aarteil S."/>
            <person name="Calhoun S."/>
            <person name="Haridas S."/>
            <person name="Kuo A."/>
            <person name="Mondo S."/>
            <person name="Pangilinan J."/>
            <person name="Riley R."/>
            <person name="Labutti K."/>
            <person name="Andreopoulos B."/>
            <person name="Lipzen A."/>
            <person name="Chen C."/>
            <person name="Yanf M."/>
            <person name="Daum C."/>
            <person name="Ng V."/>
            <person name="Clum A."/>
            <person name="Ohm R."/>
            <person name="Martin F."/>
            <person name="Silar P."/>
            <person name="Natvig D."/>
            <person name="Lalanne C."/>
            <person name="Gautier V."/>
            <person name="Ament-Velasquez S.L."/>
            <person name="Kruys A."/>
            <person name="Hutchinson M.I."/>
            <person name="Powell A.J."/>
            <person name="Barry K."/>
            <person name="Miller A.N."/>
            <person name="Grigoriev I.V."/>
            <person name="Debuchy R."/>
            <person name="Gladieux P."/>
            <person name="Thoren M.H."/>
            <person name="Johannesson H."/>
        </authorList>
    </citation>
    <scope>NUCLEOTIDE SEQUENCE</scope>
    <source>
        <strain evidence="1">PSN243</strain>
    </source>
</reference>
<organism evidence="1 2">
    <name type="scientific">Podospora aff. communis PSN243</name>
    <dbReference type="NCBI Taxonomy" id="3040156"/>
    <lineage>
        <taxon>Eukaryota</taxon>
        <taxon>Fungi</taxon>
        <taxon>Dikarya</taxon>
        <taxon>Ascomycota</taxon>
        <taxon>Pezizomycotina</taxon>
        <taxon>Sordariomycetes</taxon>
        <taxon>Sordariomycetidae</taxon>
        <taxon>Sordariales</taxon>
        <taxon>Podosporaceae</taxon>
        <taxon>Podospora</taxon>
    </lineage>
</organism>
<comment type="caution">
    <text evidence="1">The sequence shown here is derived from an EMBL/GenBank/DDBJ whole genome shotgun (WGS) entry which is preliminary data.</text>
</comment>
<dbReference type="AlphaFoldDB" id="A0AAV9GB77"/>
<proteinExistence type="predicted"/>
<evidence type="ECO:0000313" key="1">
    <source>
        <dbReference type="EMBL" id="KAK4445703.1"/>
    </source>
</evidence>
<protein>
    <submittedName>
        <fullName evidence="1">Uncharacterized protein</fullName>
    </submittedName>
</protein>
<dbReference type="EMBL" id="MU865963">
    <property type="protein sequence ID" value="KAK4445703.1"/>
    <property type="molecule type" value="Genomic_DNA"/>
</dbReference>